<name>A0AAW5MK41_AERVE</name>
<organism evidence="2 3">
    <name type="scientific">Aeromonas veronii</name>
    <dbReference type="NCBI Taxonomy" id="654"/>
    <lineage>
        <taxon>Bacteria</taxon>
        <taxon>Pseudomonadati</taxon>
        <taxon>Pseudomonadota</taxon>
        <taxon>Gammaproteobacteria</taxon>
        <taxon>Aeromonadales</taxon>
        <taxon>Aeromonadaceae</taxon>
        <taxon>Aeromonas</taxon>
    </lineage>
</organism>
<dbReference type="EMBL" id="JANLFC010000075">
    <property type="protein sequence ID" value="MCR4450646.1"/>
    <property type="molecule type" value="Genomic_DNA"/>
</dbReference>
<feature type="transmembrane region" description="Helical" evidence="1">
    <location>
        <begin position="12"/>
        <end position="33"/>
    </location>
</feature>
<feature type="transmembrane region" description="Helical" evidence="1">
    <location>
        <begin position="93"/>
        <end position="115"/>
    </location>
</feature>
<dbReference type="AlphaFoldDB" id="A0AAW5MK41"/>
<evidence type="ECO:0000313" key="3">
    <source>
        <dbReference type="Proteomes" id="UP001204061"/>
    </source>
</evidence>
<reference evidence="2" key="1">
    <citation type="submission" date="2022-08" db="EMBL/GenBank/DDBJ databases">
        <title>A global survey of hypervirulent Aeromonas hydrophila identified this emerging pathogen in farmed fish in the lower Mekong River basin.</title>
        <authorList>
            <person name="Xu T."/>
            <person name="Rasmussen-Ivey C.R."/>
            <person name="Moen F.S."/>
            <person name="Fernandez Bravo A."/>
            <person name="Lamy B."/>
            <person name="Beaz-Hidalgo R."/>
            <person name="Khan C.D."/>
            <person name="Castro Escarpulli G."/>
            <person name="Yasin I.S.M."/>
            <person name="Figueras M.J."/>
            <person name="Azzam Sayuti M."/>
            <person name="Karim M.M."/>
            <person name="Alam K.M."/>
            <person name="Le T.T.T."/>
            <person name="Thao N.H.P."/>
            <person name="Addo S."/>
            <person name="Duodu S."/>
            <person name="Ali S."/>
            <person name="Mey S."/>
            <person name="Somony T."/>
            <person name="Liles M.R."/>
        </authorList>
    </citation>
    <scope>NUCLEOTIDE SEQUENCE</scope>
    <source>
        <strain evidence="2">0.14</strain>
    </source>
</reference>
<feature type="transmembrane region" description="Helical" evidence="1">
    <location>
        <begin position="124"/>
        <end position="142"/>
    </location>
</feature>
<feature type="transmembrane region" description="Helical" evidence="1">
    <location>
        <begin position="176"/>
        <end position="203"/>
    </location>
</feature>
<gene>
    <name evidence="2" type="ORF">NS965_19885</name>
</gene>
<dbReference type="Proteomes" id="UP001204061">
    <property type="component" value="Unassembled WGS sequence"/>
</dbReference>
<evidence type="ECO:0000256" key="1">
    <source>
        <dbReference type="SAM" id="Phobius"/>
    </source>
</evidence>
<dbReference type="RefSeq" id="WP_164465073.1">
    <property type="nucleotide sequence ID" value="NZ_JANLFC010000075.1"/>
</dbReference>
<keyword evidence="1" id="KW-0812">Transmembrane</keyword>
<evidence type="ECO:0000313" key="2">
    <source>
        <dbReference type="EMBL" id="MCR4450646.1"/>
    </source>
</evidence>
<sequence>MDVLISAFNDPIFQSMVIGPIMGIVFGAIFSGLTEKPQSTTPVTVVQTKNIYVTHVKSSSTNTQSDEGLGMLFLLGFGFIVWKYAIYVNQIHYYMSFALLFAITFSMTSILMAFLKGQITSRDWIFHLISPSVLLCGCLYLFNLAHSSFDPEISKLASEYSLWSFYFKALSDYGRYFVLMHVLGVGILFVVVLFIFLSQLHIISLMNQRSYGIMQPLWLKLTGLTYSFSGKGWLIFSLVLLAISYILINPNYAATWLST</sequence>
<comment type="caution">
    <text evidence="2">The sequence shown here is derived from an EMBL/GenBank/DDBJ whole genome shotgun (WGS) entry which is preliminary data.</text>
</comment>
<keyword evidence="1" id="KW-1133">Transmembrane helix</keyword>
<feature type="transmembrane region" description="Helical" evidence="1">
    <location>
        <begin position="224"/>
        <end position="248"/>
    </location>
</feature>
<protein>
    <submittedName>
        <fullName evidence="2">Uncharacterized protein</fullName>
    </submittedName>
</protein>
<keyword evidence="1" id="KW-0472">Membrane</keyword>
<proteinExistence type="predicted"/>
<feature type="transmembrane region" description="Helical" evidence="1">
    <location>
        <begin position="68"/>
        <end position="87"/>
    </location>
</feature>
<accession>A0AAW5MK41</accession>